<reference evidence="1 2" key="1">
    <citation type="journal article" date="2019" name="Nat. Ecol. Evol.">
        <title>Megaphylogeny resolves global patterns of mushroom evolution.</title>
        <authorList>
            <person name="Varga T."/>
            <person name="Krizsan K."/>
            <person name="Foldi C."/>
            <person name="Dima B."/>
            <person name="Sanchez-Garcia M."/>
            <person name="Sanchez-Ramirez S."/>
            <person name="Szollosi G.J."/>
            <person name="Szarkandi J.G."/>
            <person name="Papp V."/>
            <person name="Albert L."/>
            <person name="Andreopoulos W."/>
            <person name="Angelini C."/>
            <person name="Antonin V."/>
            <person name="Barry K.W."/>
            <person name="Bougher N.L."/>
            <person name="Buchanan P."/>
            <person name="Buyck B."/>
            <person name="Bense V."/>
            <person name="Catcheside P."/>
            <person name="Chovatia M."/>
            <person name="Cooper J."/>
            <person name="Damon W."/>
            <person name="Desjardin D."/>
            <person name="Finy P."/>
            <person name="Geml J."/>
            <person name="Haridas S."/>
            <person name="Hughes K."/>
            <person name="Justo A."/>
            <person name="Karasinski D."/>
            <person name="Kautmanova I."/>
            <person name="Kiss B."/>
            <person name="Kocsube S."/>
            <person name="Kotiranta H."/>
            <person name="LaButti K.M."/>
            <person name="Lechner B.E."/>
            <person name="Liimatainen K."/>
            <person name="Lipzen A."/>
            <person name="Lukacs Z."/>
            <person name="Mihaltcheva S."/>
            <person name="Morgado L.N."/>
            <person name="Niskanen T."/>
            <person name="Noordeloos M.E."/>
            <person name="Ohm R.A."/>
            <person name="Ortiz-Santana B."/>
            <person name="Ovrebo C."/>
            <person name="Racz N."/>
            <person name="Riley R."/>
            <person name="Savchenko A."/>
            <person name="Shiryaev A."/>
            <person name="Soop K."/>
            <person name="Spirin V."/>
            <person name="Szebenyi C."/>
            <person name="Tomsovsky M."/>
            <person name="Tulloss R.E."/>
            <person name="Uehling J."/>
            <person name="Grigoriev I.V."/>
            <person name="Vagvolgyi C."/>
            <person name="Papp T."/>
            <person name="Martin F.M."/>
            <person name="Miettinen O."/>
            <person name="Hibbett D.S."/>
            <person name="Nagy L.G."/>
        </authorList>
    </citation>
    <scope>NUCLEOTIDE SEQUENCE [LARGE SCALE GENOMIC DNA]</scope>
    <source>
        <strain evidence="1 2">NL-1719</strain>
    </source>
</reference>
<organism evidence="1 2">
    <name type="scientific">Pluteus cervinus</name>
    <dbReference type="NCBI Taxonomy" id="181527"/>
    <lineage>
        <taxon>Eukaryota</taxon>
        <taxon>Fungi</taxon>
        <taxon>Dikarya</taxon>
        <taxon>Basidiomycota</taxon>
        <taxon>Agaricomycotina</taxon>
        <taxon>Agaricomycetes</taxon>
        <taxon>Agaricomycetidae</taxon>
        <taxon>Agaricales</taxon>
        <taxon>Pluteineae</taxon>
        <taxon>Pluteaceae</taxon>
        <taxon>Pluteus</taxon>
    </lineage>
</organism>
<keyword evidence="2" id="KW-1185">Reference proteome</keyword>
<dbReference type="Proteomes" id="UP000308600">
    <property type="component" value="Unassembled WGS sequence"/>
</dbReference>
<name>A0ACD3ARZ6_9AGAR</name>
<accession>A0ACD3ARZ6</accession>
<evidence type="ECO:0000313" key="2">
    <source>
        <dbReference type="Proteomes" id="UP000308600"/>
    </source>
</evidence>
<dbReference type="EMBL" id="ML208352">
    <property type="protein sequence ID" value="TFK68424.1"/>
    <property type="molecule type" value="Genomic_DNA"/>
</dbReference>
<sequence length="485" mass="54613">MATTAVAAPRLPRPPLFVELSAGYHPRIGPAYYPMLLYRKVVISLLPDNILVDIFRRACANPGGDTVGLYAAPWSISHVCQAWRNLALRDPNLWVAIVLDRSKTFGATMQNTKGYATRIGCIIERSGKGPLFIDFKEGHSQEGCEILFKLSASSRRWQAVRFSLRLNTVFQGLQRVYGQIPNLQSLQIEILGSQNEAVNCFLPLTAFLVAPALRSITKIKSCIEIQLPWHQIEEYCGSSECSLRDDLIQGPNLKTYRLRSPAAAARRVLPDLLRPNQIFQHEHLVTLELDYLQDFALIQLPALKHLAITRDNGNIYWLLNDIILRLGCTLETFCGPSNDFTLEDDFRKFLQACPQLRALQLVFPKVAWSDSDGVLKALTHPDYSSAGTYLAPNLTELTLAFMPVERSPDAHFKEGLLFHMLLSRSSHRLSRSRAGPDIRPLKKVLLSIPDFLIPRLPLHCVGQLEGAGMEVIYRTWTRRINHTPA</sequence>
<protein>
    <submittedName>
        <fullName evidence="1">Uncharacterized protein</fullName>
    </submittedName>
</protein>
<evidence type="ECO:0000313" key="1">
    <source>
        <dbReference type="EMBL" id="TFK68424.1"/>
    </source>
</evidence>
<gene>
    <name evidence="1" type="ORF">BDN72DRAFT_879029</name>
</gene>
<proteinExistence type="predicted"/>